<feature type="region of interest" description="Disordered" evidence="17">
    <location>
        <begin position="343"/>
        <end position="367"/>
    </location>
</feature>
<evidence type="ECO:0000256" key="12">
    <source>
        <dbReference type="ARBA" id="ARBA00023273"/>
    </source>
</evidence>
<evidence type="ECO:0000256" key="15">
    <source>
        <dbReference type="ARBA" id="ARBA00047761"/>
    </source>
</evidence>
<feature type="domain" description="Tyrosine-protein phosphatase" evidence="18">
    <location>
        <begin position="185"/>
        <end position="342"/>
    </location>
</feature>
<evidence type="ECO:0000256" key="3">
    <source>
        <dbReference type="ARBA" id="ARBA00004647"/>
    </source>
</evidence>
<evidence type="ECO:0000259" key="18">
    <source>
        <dbReference type="PROSITE" id="PS50054"/>
    </source>
</evidence>
<dbReference type="InterPro" id="IPR016130">
    <property type="entry name" value="Tyr_Pase_AS"/>
</dbReference>
<evidence type="ECO:0000256" key="11">
    <source>
        <dbReference type="ARBA" id="ARBA00023242"/>
    </source>
</evidence>
<keyword evidence="12" id="KW-0966">Cell projection</keyword>
<evidence type="ECO:0000313" key="20">
    <source>
        <dbReference type="EMBL" id="KAF6021066.1"/>
    </source>
</evidence>
<reference evidence="20" key="1">
    <citation type="submission" date="2020-06" db="EMBL/GenBank/DDBJ databases">
        <title>Draft genome of Bugula neritina, a colonial animal packing powerful symbionts and potential medicines.</title>
        <authorList>
            <person name="Rayko M."/>
        </authorList>
    </citation>
    <scope>NUCLEOTIDE SEQUENCE [LARGE SCALE GENOMIC DNA]</scope>
    <source>
        <strain evidence="20">Kwan_BN1</strain>
    </source>
</reference>
<dbReference type="InterPro" id="IPR029260">
    <property type="entry name" value="DSPn"/>
</dbReference>
<evidence type="ECO:0000313" key="21">
    <source>
        <dbReference type="Proteomes" id="UP000593567"/>
    </source>
</evidence>
<dbReference type="GO" id="GO:0060091">
    <property type="term" value="C:kinocilium"/>
    <property type="evidence" value="ECO:0007669"/>
    <property type="project" value="UniProtKB-SubCell"/>
</dbReference>
<dbReference type="EMBL" id="VXIV02003139">
    <property type="protein sequence ID" value="KAF6021066.1"/>
    <property type="molecule type" value="Genomic_DNA"/>
</dbReference>
<dbReference type="PROSITE" id="PS50056">
    <property type="entry name" value="TYR_PHOSPHATASE_2"/>
    <property type="match status" value="1"/>
</dbReference>
<keyword evidence="8" id="KW-0378">Hydrolase</keyword>
<keyword evidence="7" id="KW-0132">Cell division</keyword>
<comment type="similarity">
    <text evidence="4">Belongs to the protein-tyrosine phosphatase family. Non-receptor class CDC14 subfamily.</text>
</comment>
<dbReference type="PROSITE" id="PS50054">
    <property type="entry name" value="TYR_PHOSPHATASE_DUAL"/>
    <property type="match status" value="1"/>
</dbReference>
<dbReference type="PANTHER" id="PTHR23339">
    <property type="entry name" value="TYROSINE SPECIFIC PROTEIN PHOSPHATASE AND DUAL SPECIFICITY PROTEIN PHOSPHATASE"/>
    <property type="match status" value="1"/>
</dbReference>
<proteinExistence type="inferred from homology"/>
<evidence type="ECO:0000256" key="4">
    <source>
        <dbReference type="ARBA" id="ARBA00007315"/>
    </source>
</evidence>
<organism evidence="20 21">
    <name type="scientific">Bugula neritina</name>
    <name type="common">Brown bryozoan</name>
    <name type="synonym">Sertularia neritina</name>
    <dbReference type="NCBI Taxonomy" id="10212"/>
    <lineage>
        <taxon>Eukaryota</taxon>
        <taxon>Metazoa</taxon>
        <taxon>Spiralia</taxon>
        <taxon>Lophotrochozoa</taxon>
        <taxon>Bryozoa</taxon>
        <taxon>Gymnolaemata</taxon>
        <taxon>Cheilostomatida</taxon>
        <taxon>Flustrina</taxon>
        <taxon>Buguloidea</taxon>
        <taxon>Bugulidae</taxon>
        <taxon>Bugula</taxon>
    </lineage>
</organism>
<dbReference type="InterPro" id="IPR000387">
    <property type="entry name" value="Tyr_Pase_dom"/>
</dbReference>
<dbReference type="InterPro" id="IPR029021">
    <property type="entry name" value="Prot-tyrosine_phosphatase-like"/>
</dbReference>
<dbReference type="GO" id="GO:0005634">
    <property type="term" value="C:nucleus"/>
    <property type="evidence" value="ECO:0007669"/>
    <property type="project" value="UniProtKB-SubCell"/>
</dbReference>
<dbReference type="GO" id="GO:0005813">
    <property type="term" value="C:centrosome"/>
    <property type="evidence" value="ECO:0007669"/>
    <property type="project" value="UniProtKB-SubCell"/>
</dbReference>
<keyword evidence="11" id="KW-0539">Nucleus</keyword>
<feature type="domain" description="Tyrosine specific protein phosphatases" evidence="19">
    <location>
        <begin position="267"/>
        <end position="329"/>
    </location>
</feature>
<evidence type="ECO:0000256" key="6">
    <source>
        <dbReference type="ARBA" id="ARBA00022553"/>
    </source>
</evidence>
<evidence type="ECO:0000256" key="1">
    <source>
        <dbReference type="ARBA" id="ARBA00004123"/>
    </source>
</evidence>
<dbReference type="InterPro" id="IPR050561">
    <property type="entry name" value="PTP"/>
</dbReference>
<dbReference type="Gene3D" id="3.90.190.10">
    <property type="entry name" value="Protein tyrosine phosphatase superfamily"/>
    <property type="match status" value="2"/>
</dbReference>
<evidence type="ECO:0000256" key="8">
    <source>
        <dbReference type="ARBA" id="ARBA00022801"/>
    </source>
</evidence>
<dbReference type="OrthoDB" id="266663at2759"/>
<dbReference type="CDD" id="cd17657">
    <property type="entry name" value="CDC14_N"/>
    <property type="match status" value="1"/>
</dbReference>
<evidence type="ECO:0000256" key="5">
    <source>
        <dbReference type="ARBA" id="ARBA00022490"/>
    </source>
</evidence>
<dbReference type="FunFam" id="3.90.190.10:FF:000006">
    <property type="entry name" value="Dual specificity protein phosphatase CDC14B"/>
    <property type="match status" value="1"/>
</dbReference>
<keyword evidence="10" id="KW-0206">Cytoskeleton</keyword>
<evidence type="ECO:0000256" key="17">
    <source>
        <dbReference type="SAM" id="MobiDB-lite"/>
    </source>
</evidence>
<evidence type="ECO:0000256" key="2">
    <source>
        <dbReference type="ARBA" id="ARBA00004300"/>
    </source>
</evidence>
<dbReference type="Pfam" id="PF22785">
    <property type="entry name" value="Tc-R-P"/>
    <property type="match status" value="1"/>
</dbReference>
<dbReference type="InterPro" id="IPR044506">
    <property type="entry name" value="CDC14_C"/>
</dbReference>
<dbReference type="InterPro" id="IPR020422">
    <property type="entry name" value="TYR_PHOSPHATASE_DUAL_dom"/>
</dbReference>
<evidence type="ECO:0000256" key="9">
    <source>
        <dbReference type="ARBA" id="ARBA00022912"/>
    </source>
</evidence>
<dbReference type="GO" id="GO:0051301">
    <property type="term" value="P:cell division"/>
    <property type="evidence" value="ECO:0007669"/>
    <property type="project" value="UniProtKB-KW"/>
</dbReference>
<gene>
    <name evidence="20" type="ORF">EB796_020713</name>
</gene>
<keyword evidence="6" id="KW-0597">Phosphoprotein</keyword>
<evidence type="ECO:0000256" key="10">
    <source>
        <dbReference type="ARBA" id="ARBA00023212"/>
    </source>
</evidence>
<accession>A0A7J7J5Z1</accession>
<comment type="subcellular location">
    <subcellularLocation>
        <location evidence="14">Cell projection</location>
        <location evidence="14">Kinocilium</location>
    </subcellularLocation>
    <subcellularLocation>
        <location evidence="2">Cytoplasm</location>
        <location evidence="2">Cytoskeleton</location>
        <location evidence="2">Microtubule organizing center</location>
        <location evidence="2">Centrosome</location>
    </subcellularLocation>
    <subcellularLocation>
        <location evidence="3">Cytoplasm</location>
        <location evidence="3">Cytoskeleton</location>
        <location evidence="3">Spindle pole</location>
    </subcellularLocation>
    <subcellularLocation>
        <location evidence="1">Nucleus</location>
    </subcellularLocation>
</comment>
<protein>
    <submittedName>
        <fullName evidence="20">CDC14A</fullName>
    </submittedName>
</protein>
<evidence type="ECO:0000256" key="7">
    <source>
        <dbReference type="ARBA" id="ARBA00022618"/>
    </source>
</evidence>
<keyword evidence="9" id="KW-0904">Protein phosphatase</keyword>
<sequence>MAPDVLTTDPSDPIAGYSEIIPGQLYFTTVQRKPVTTASEHYFCVDDELVYESFYTDFGPLNLALIYRYCLKVNKKIRFYTGRGKKVVHYTTFDARKRANAAFLVGAYSVIYLHKTPEEAYRPLVSGSNTPFLPFRDASLGASTYNLTVMDCLQGLHKALTNQFFDFTTFNVDEYEHYEKVENGDFNWIIPNKFLAFCGPHGKTCIDNGYPLHAPEAYIPYFKKHNVSTVVRLNKKIYDARRFIDAGIDHQDLFFIDGSTPSDVIIQKFLSLCENAEGAIAIHCKAGLGRTGTLIALYMMKHYKLTAAECIAWARICRPGSVIGPQQNFLESKQSWCWTEGANHRHKERTRQSSTHSADEGKSGCMQEPQVNSFSRVLNAVDGMKIEDMRNNNMDVDENINQIKGATQGDKLNAIKAKRSLGASPKVIRFDNSC</sequence>
<dbReference type="Proteomes" id="UP000593567">
    <property type="component" value="Unassembled WGS sequence"/>
</dbReference>
<comment type="catalytic activity">
    <reaction evidence="16">
        <text>O-phospho-L-threonyl-[protein] + H2O = L-threonyl-[protein] + phosphate</text>
        <dbReference type="Rhea" id="RHEA:47004"/>
        <dbReference type="Rhea" id="RHEA-COMP:11060"/>
        <dbReference type="Rhea" id="RHEA-COMP:11605"/>
        <dbReference type="ChEBI" id="CHEBI:15377"/>
        <dbReference type="ChEBI" id="CHEBI:30013"/>
        <dbReference type="ChEBI" id="CHEBI:43474"/>
        <dbReference type="ChEBI" id="CHEBI:61977"/>
        <dbReference type="EC" id="3.1.3.16"/>
    </reaction>
</comment>
<dbReference type="GO" id="GO:0004722">
    <property type="term" value="F:protein serine/threonine phosphatase activity"/>
    <property type="evidence" value="ECO:0007669"/>
    <property type="project" value="UniProtKB-EC"/>
</dbReference>
<dbReference type="PROSITE" id="PS00383">
    <property type="entry name" value="TYR_PHOSPHATASE_1"/>
    <property type="match status" value="1"/>
</dbReference>
<evidence type="ECO:0000256" key="16">
    <source>
        <dbReference type="ARBA" id="ARBA00048336"/>
    </source>
</evidence>
<dbReference type="GO" id="GO:0000922">
    <property type="term" value="C:spindle pole"/>
    <property type="evidence" value="ECO:0007669"/>
    <property type="project" value="UniProtKB-SubCell"/>
</dbReference>
<dbReference type="CDD" id="cd14499">
    <property type="entry name" value="CDC14_C"/>
    <property type="match status" value="1"/>
</dbReference>
<evidence type="ECO:0000256" key="14">
    <source>
        <dbReference type="ARBA" id="ARBA00037822"/>
    </source>
</evidence>
<keyword evidence="21" id="KW-1185">Reference proteome</keyword>
<keyword evidence="13" id="KW-0131">Cell cycle</keyword>
<evidence type="ECO:0000256" key="13">
    <source>
        <dbReference type="ARBA" id="ARBA00023306"/>
    </source>
</evidence>
<evidence type="ECO:0000259" key="19">
    <source>
        <dbReference type="PROSITE" id="PS50056"/>
    </source>
</evidence>
<dbReference type="FunFam" id="3.90.190.10:FF:000032">
    <property type="entry name" value="dual specificity protein phosphatase CDC14A isoform X1"/>
    <property type="match status" value="1"/>
</dbReference>
<dbReference type="Pfam" id="PF14671">
    <property type="entry name" value="DSPn"/>
    <property type="match status" value="1"/>
</dbReference>
<comment type="caution">
    <text evidence="20">The sequence shown here is derived from an EMBL/GenBank/DDBJ whole genome shotgun (WGS) entry which is preliminary data.</text>
</comment>
<name>A0A7J7J5Z1_BUGNE</name>
<dbReference type="SUPFAM" id="SSF52799">
    <property type="entry name" value="(Phosphotyrosine protein) phosphatases II"/>
    <property type="match status" value="2"/>
</dbReference>
<dbReference type="AlphaFoldDB" id="A0A7J7J5Z1"/>
<comment type="catalytic activity">
    <reaction evidence="15">
        <text>O-phospho-L-seryl-[protein] + H2O = L-seryl-[protein] + phosphate</text>
        <dbReference type="Rhea" id="RHEA:20629"/>
        <dbReference type="Rhea" id="RHEA-COMP:9863"/>
        <dbReference type="Rhea" id="RHEA-COMP:11604"/>
        <dbReference type="ChEBI" id="CHEBI:15377"/>
        <dbReference type="ChEBI" id="CHEBI:29999"/>
        <dbReference type="ChEBI" id="CHEBI:43474"/>
        <dbReference type="ChEBI" id="CHEBI:83421"/>
        <dbReference type="EC" id="3.1.3.16"/>
    </reaction>
</comment>
<keyword evidence="5" id="KW-0963">Cytoplasm</keyword>
<dbReference type="GO" id="GO:0050877">
    <property type="term" value="P:nervous system process"/>
    <property type="evidence" value="ECO:0007669"/>
    <property type="project" value="UniProtKB-ARBA"/>
</dbReference>